<dbReference type="Gene3D" id="3.90.550.10">
    <property type="entry name" value="Spore Coat Polysaccharide Biosynthesis Protein SpsA, Chain A"/>
    <property type="match status" value="1"/>
</dbReference>
<dbReference type="PANTHER" id="PTHR43777:SF1">
    <property type="entry name" value="MOLYBDENUM COFACTOR CYTIDYLYLTRANSFERASE"/>
    <property type="match status" value="1"/>
</dbReference>
<dbReference type="InterPro" id="IPR029044">
    <property type="entry name" value="Nucleotide-diphossugar_trans"/>
</dbReference>
<accession>A0ABR7WZ63</accession>
<dbReference type="PANTHER" id="PTHR43777">
    <property type="entry name" value="MOLYBDENUM COFACTOR CYTIDYLYLTRANSFERASE"/>
    <property type="match status" value="1"/>
</dbReference>
<evidence type="ECO:0000313" key="3">
    <source>
        <dbReference type="Proteomes" id="UP000606600"/>
    </source>
</evidence>
<evidence type="ECO:0000259" key="1">
    <source>
        <dbReference type="Pfam" id="PF12804"/>
    </source>
</evidence>
<comment type="caution">
    <text evidence="2">The sequence shown here is derived from an EMBL/GenBank/DDBJ whole genome shotgun (WGS) entry which is preliminary data.</text>
</comment>
<dbReference type="EMBL" id="JACWMY010000014">
    <property type="protein sequence ID" value="MBD1366739.1"/>
    <property type="molecule type" value="Genomic_DNA"/>
</dbReference>
<gene>
    <name evidence="2" type="ORF">IDJ77_23205</name>
</gene>
<dbReference type="Pfam" id="PF12804">
    <property type="entry name" value="NTP_transf_3"/>
    <property type="match status" value="1"/>
</dbReference>
<protein>
    <submittedName>
        <fullName evidence="2">Nucleotidyltransferase family protein</fullName>
    </submittedName>
</protein>
<dbReference type="RefSeq" id="WP_191191377.1">
    <property type="nucleotide sequence ID" value="NZ_JACWMY010000014.1"/>
</dbReference>
<sequence length="195" mass="21155">MAGIIILAAGESKRLGQPKQNLVFKGKTLLRHAIDTALDSACSPIVVVLGANGEQITIQPNKKVTILQNPDWPEGMASSIRLAIHEMIKQGAESAFIMLCDQPFVDTQLLNAMLQQQKDTGKPIIACAYKGAAGVPVLFNKSLFPDLLLLQGHEGARKILQDRADDIARIPFENGGIDIDTIDDYEALIGRQNVN</sequence>
<organism evidence="2 3">
    <name type="scientific">Mucilaginibacter pankratovii</name>
    <dbReference type="NCBI Taxonomy" id="2772110"/>
    <lineage>
        <taxon>Bacteria</taxon>
        <taxon>Pseudomonadati</taxon>
        <taxon>Bacteroidota</taxon>
        <taxon>Sphingobacteriia</taxon>
        <taxon>Sphingobacteriales</taxon>
        <taxon>Sphingobacteriaceae</taxon>
        <taxon>Mucilaginibacter</taxon>
    </lineage>
</organism>
<name>A0ABR7WZ63_9SPHI</name>
<evidence type="ECO:0000313" key="2">
    <source>
        <dbReference type="EMBL" id="MBD1366739.1"/>
    </source>
</evidence>
<proteinExistence type="predicted"/>
<dbReference type="InterPro" id="IPR025877">
    <property type="entry name" value="MobA-like_NTP_Trfase"/>
</dbReference>
<reference evidence="2 3" key="1">
    <citation type="submission" date="2020-09" db="EMBL/GenBank/DDBJ databases">
        <title>Novel species of Mucilaginibacter isolated from a glacier on the Tibetan Plateau.</title>
        <authorList>
            <person name="Liu Q."/>
            <person name="Xin Y.-H."/>
        </authorList>
    </citation>
    <scope>NUCLEOTIDE SEQUENCE [LARGE SCALE GENOMIC DNA]</scope>
    <source>
        <strain evidence="2 3">ZT4R22</strain>
    </source>
</reference>
<dbReference type="Proteomes" id="UP000606600">
    <property type="component" value="Unassembled WGS sequence"/>
</dbReference>
<keyword evidence="3" id="KW-1185">Reference proteome</keyword>
<dbReference type="CDD" id="cd04182">
    <property type="entry name" value="GT_2_like_f"/>
    <property type="match status" value="1"/>
</dbReference>
<feature type="domain" description="MobA-like NTP transferase" evidence="1">
    <location>
        <begin position="5"/>
        <end position="163"/>
    </location>
</feature>
<dbReference type="SUPFAM" id="SSF53448">
    <property type="entry name" value="Nucleotide-diphospho-sugar transferases"/>
    <property type="match status" value="1"/>
</dbReference>